<evidence type="ECO:0000313" key="10">
    <source>
        <dbReference type="EMBL" id="TVY83247.1"/>
    </source>
</evidence>
<evidence type="ECO:0000256" key="7">
    <source>
        <dbReference type="RuleBase" id="RU361153"/>
    </source>
</evidence>
<keyword evidence="11" id="KW-1185">Reference proteome</keyword>
<feature type="chain" id="PRO_5035753831" description="cellulase" evidence="8">
    <location>
        <begin position="19"/>
        <end position="432"/>
    </location>
</feature>
<dbReference type="PANTHER" id="PTHR34142">
    <property type="entry name" value="ENDO-BETA-1,4-GLUCANASE A"/>
    <property type="match status" value="1"/>
</dbReference>
<name>A0A8T9CFB5_9HELO</name>
<dbReference type="InterPro" id="IPR017853">
    <property type="entry name" value="GH"/>
</dbReference>
<evidence type="ECO:0000256" key="8">
    <source>
        <dbReference type="SAM" id="SignalP"/>
    </source>
</evidence>
<protein>
    <recommendedName>
        <fullName evidence="3">cellulase</fullName>
        <ecNumber evidence="3">3.2.1.4</ecNumber>
    </recommendedName>
</protein>
<dbReference type="FunFam" id="3.20.20.80:FF:000078">
    <property type="entry name" value="Endo-beta-1,4-glucanase B"/>
    <property type="match status" value="1"/>
</dbReference>
<gene>
    <name evidence="10" type="primary">eglB_0</name>
    <name evidence="10" type="ORF">LSUE1_G003429</name>
</gene>
<comment type="similarity">
    <text evidence="2 7">Belongs to the glycosyl hydrolase 5 (cellulase A) family.</text>
</comment>
<dbReference type="Proteomes" id="UP000469558">
    <property type="component" value="Unassembled WGS sequence"/>
</dbReference>
<dbReference type="OrthoDB" id="5823761at2759"/>
<evidence type="ECO:0000259" key="9">
    <source>
        <dbReference type="Pfam" id="PF00150"/>
    </source>
</evidence>
<evidence type="ECO:0000256" key="3">
    <source>
        <dbReference type="ARBA" id="ARBA00012601"/>
    </source>
</evidence>
<feature type="signal peptide" evidence="8">
    <location>
        <begin position="1"/>
        <end position="18"/>
    </location>
</feature>
<dbReference type="EMBL" id="QGMK01000213">
    <property type="protein sequence ID" value="TVY83247.1"/>
    <property type="molecule type" value="Genomic_DNA"/>
</dbReference>
<evidence type="ECO:0000256" key="1">
    <source>
        <dbReference type="ARBA" id="ARBA00000966"/>
    </source>
</evidence>
<evidence type="ECO:0000256" key="5">
    <source>
        <dbReference type="ARBA" id="ARBA00022801"/>
    </source>
</evidence>
<accession>A0A8T9CFB5</accession>
<dbReference type="Gene3D" id="3.20.20.80">
    <property type="entry name" value="Glycosidases"/>
    <property type="match status" value="1"/>
</dbReference>
<feature type="domain" description="Glycoside hydrolase family 5" evidence="9">
    <location>
        <begin position="133"/>
        <end position="401"/>
    </location>
</feature>
<evidence type="ECO:0000256" key="2">
    <source>
        <dbReference type="ARBA" id="ARBA00005641"/>
    </source>
</evidence>
<dbReference type="GO" id="GO:0009251">
    <property type="term" value="P:glucan catabolic process"/>
    <property type="evidence" value="ECO:0007669"/>
    <property type="project" value="UniProtKB-ARBA"/>
</dbReference>
<keyword evidence="4 8" id="KW-0732">Signal</keyword>
<dbReference type="AlphaFoldDB" id="A0A8T9CFB5"/>
<comment type="caution">
    <text evidence="10">The sequence shown here is derived from an EMBL/GenBank/DDBJ whole genome shotgun (WGS) entry which is preliminary data.</text>
</comment>
<dbReference type="GO" id="GO:0008810">
    <property type="term" value="F:cellulase activity"/>
    <property type="evidence" value="ECO:0007669"/>
    <property type="project" value="UniProtKB-EC"/>
</dbReference>
<dbReference type="InterPro" id="IPR001547">
    <property type="entry name" value="Glyco_hydro_5"/>
</dbReference>
<proteinExistence type="inferred from homology"/>
<dbReference type="PANTHER" id="PTHR34142:SF1">
    <property type="entry name" value="GLYCOSIDE HYDROLASE FAMILY 5 DOMAIN-CONTAINING PROTEIN"/>
    <property type="match status" value="1"/>
</dbReference>
<reference evidence="10 11" key="1">
    <citation type="submission" date="2018-05" db="EMBL/GenBank/DDBJ databases">
        <title>Genome sequencing and assembly of the regulated plant pathogen Lachnellula willkommii and related sister species for the development of diagnostic species identification markers.</title>
        <authorList>
            <person name="Giroux E."/>
            <person name="Bilodeau G."/>
        </authorList>
    </citation>
    <scope>NUCLEOTIDE SEQUENCE [LARGE SCALE GENOMIC DNA]</scope>
    <source>
        <strain evidence="10 11">CBS 268.59</strain>
    </source>
</reference>
<keyword evidence="6 7" id="KW-0326">Glycosidase</keyword>
<dbReference type="EC" id="3.2.1.4" evidence="3"/>
<comment type="catalytic activity">
    <reaction evidence="1">
        <text>Endohydrolysis of (1-&gt;4)-beta-D-glucosidic linkages in cellulose, lichenin and cereal beta-D-glucans.</text>
        <dbReference type="EC" id="3.2.1.4"/>
    </reaction>
</comment>
<organism evidence="10 11">
    <name type="scientific">Lachnellula suecica</name>
    <dbReference type="NCBI Taxonomy" id="602035"/>
    <lineage>
        <taxon>Eukaryota</taxon>
        <taxon>Fungi</taxon>
        <taxon>Dikarya</taxon>
        <taxon>Ascomycota</taxon>
        <taxon>Pezizomycotina</taxon>
        <taxon>Leotiomycetes</taxon>
        <taxon>Helotiales</taxon>
        <taxon>Lachnaceae</taxon>
        <taxon>Lachnellula</taxon>
    </lineage>
</organism>
<dbReference type="SUPFAM" id="SSF51445">
    <property type="entry name" value="(Trans)glycosidases"/>
    <property type="match status" value="1"/>
</dbReference>
<evidence type="ECO:0000256" key="6">
    <source>
        <dbReference type="ARBA" id="ARBA00023295"/>
    </source>
</evidence>
<evidence type="ECO:0000313" key="11">
    <source>
        <dbReference type="Proteomes" id="UP000469558"/>
    </source>
</evidence>
<evidence type="ECO:0000256" key="4">
    <source>
        <dbReference type="ARBA" id="ARBA00022729"/>
    </source>
</evidence>
<dbReference type="Pfam" id="PF00150">
    <property type="entry name" value="Cellulase"/>
    <property type="match status" value="1"/>
</dbReference>
<keyword evidence="5 7" id="KW-0378">Hydrolase</keyword>
<sequence>MRFSKTFIAAGLTASVYAAPIHDEDACAVEHESRSSTGAILATGLPSSTLISSLPSITSVAASSTLAASDGVSASTGLAAPTTFATSASVAASSTAAASTTVAGPSSVASVSSTAAGTSSKAASSGALEWIGVNESGAEFGQGNIPGVLGTDYTWPVTSSLQTLMDQGVNIFRIPFLMERIAQGTMTAALDATYLAALKTTVSFITAAGAHAVIDPHNFGRYAGSVITSTSDFQTFWENVATEFKSDSNVIFDCNNEFHDMPSNALVADLNQACIDGIRAVGATTQYVFVEGTSYTGAWTWISSGNGDAMVGLTDPSDKIVYEMHQYLDSDGSGTSDTCVSSTIGAERIAAATEWLQANNKKGIIGEFAGGANSVCETAVTGMMDALVAASDVWMGALWWGGGPWWGDYIFSMEPPSGTGYVAYADTLAKYA</sequence>